<dbReference type="InterPro" id="IPR051620">
    <property type="entry name" value="ORF904-like_C"/>
</dbReference>
<keyword evidence="1" id="KW-0378">Hydrolase</keyword>
<dbReference type="Proteomes" id="UP000031668">
    <property type="component" value="Unassembled WGS sequence"/>
</dbReference>
<organism evidence="2 3">
    <name type="scientific">Thelohanellus kitauei</name>
    <name type="common">Myxosporean</name>
    <dbReference type="NCBI Taxonomy" id="669202"/>
    <lineage>
        <taxon>Eukaryota</taxon>
        <taxon>Metazoa</taxon>
        <taxon>Cnidaria</taxon>
        <taxon>Myxozoa</taxon>
        <taxon>Myxosporea</taxon>
        <taxon>Bivalvulida</taxon>
        <taxon>Platysporina</taxon>
        <taxon>Myxobolidae</taxon>
        <taxon>Thelohanellus</taxon>
    </lineage>
</organism>
<gene>
    <name evidence="2" type="ORF">RF11_14424</name>
</gene>
<comment type="caution">
    <text evidence="2">The sequence shown here is derived from an EMBL/GenBank/DDBJ whole genome shotgun (WGS) entry which is preliminary data.</text>
</comment>
<dbReference type="AlphaFoldDB" id="A0A0C2J810"/>
<dbReference type="PANTHER" id="PTHR35372:SF2">
    <property type="entry name" value="SF3 HELICASE DOMAIN-CONTAINING PROTEIN"/>
    <property type="match status" value="1"/>
</dbReference>
<evidence type="ECO:0000313" key="2">
    <source>
        <dbReference type="EMBL" id="KII65248.1"/>
    </source>
</evidence>
<evidence type="ECO:0000256" key="1">
    <source>
        <dbReference type="ARBA" id="ARBA00022801"/>
    </source>
</evidence>
<reference evidence="2 3" key="1">
    <citation type="journal article" date="2014" name="Genome Biol. Evol.">
        <title>The genome of the myxosporean Thelohanellus kitauei shows adaptations to nutrient acquisition within its fish host.</title>
        <authorList>
            <person name="Yang Y."/>
            <person name="Xiong J."/>
            <person name="Zhou Z."/>
            <person name="Huo F."/>
            <person name="Miao W."/>
            <person name="Ran C."/>
            <person name="Liu Y."/>
            <person name="Zhang J."/>
            <person name="Feng J."/>
            <person name="Wang M."/>
            <person name="Wang M."/>
            <person name="Wang L."/>
            <person name="Yao B."/>
        </authorList>
    </citation>
    <scope>NUCLEOTIDE SEQUENCE [LARGE SCALE GENOMIC DNA]</scope>
    <source>
        <strain evidence="2">Wuqing</strain>
    </source>
</reference>
<dbReference type="PANTHER" id="PTHR35372">
    <property type="entry name" value="ATP BINDING PROTEIN-RELATED"/>
    <property type="match status" value="1"/>
</dbReference>
<evidence type="ECO:0008006" key="4">
    <source>
        <dbReference type="Google" id="ProtNLM"/>
    </source>
</evidence>
<accession>A0A0C2J810</accession>
<dbReference type="GO" id="GO:0016787">
    <property type="term" value="F:hydrolase activity"/>
    <property type="evidence" value="ECO:0007669"/>
    <property type="project" value="UniProtKB-KW"/>
</dbReference>
<evidence type="ECO:0000313" key="3">
    <source>
        <dbReference type="Proteomes" id="UP000031668"/>
    </source>
</evidence>
<protein>
    <recommendedName>
        <fullName evidence="4">SF3 helicase domain-containing protein</fullName>
    </recommendedName>
</protein>
<proteinExistence type="predicted"/>
<sequence>MEIEKFEQLLDFNFNIIPFKSFYLDMSDLIFKRYHRGLSYDIYDYRGGLEEIKSIFKTMMPDKKCRRYLWKAMASALTDDLPNEAIYFLVGSGKNGKTMVTSFLNNTFENLGSQVKNAFLYQGQSDANQATPILSRLSHKRVLWSSELTAKKLSHAWIQTLVGSGDTNFDTVDDALLNRRRKIPFLIKLVDRPQMQNERQRDLLLNDRLASHDNSLKCEFIIQLIHIFASMKSNGFRFRHSTKFYISAVDLGVTLGGGDIKNISFEFPIGDNGVFHTIRNDIQKFQANFY</sequence>
<name>A0A0C2J810_THEKT</name>
<dbReference type="EMBL" id="JWZT01003933">
    <property type="protein sequence ID" value="KII65248.1"/>
    <property type="molecule type" value="Genomic_DNA"/>
</dbReference>
<keyword evidence="3" id="KW-1185">Reference proteome</keyword>
<dbReference type="OrthoDB" id="2414601at2759"/>